<dbReference type="OrthoDB" id="1922118at2759"/>
<dbReference type="Pfam" id="PF24818">
    <property type="entry name" value="PH_TRF2_HOY1"/>
    <property type="match status" value="1"/>
</dbReference>
<dbReference type="Proteomes" id="UP000250235">
    <property type="component" value="Unassembled WGS sequence"/>
</dbReference>
<evidence type="ECO:0000313" key="4">
    <source>
        <dbReference type="Proteomes" id="UP000250235"/>
    </source>
</evidence>
<feature type="domain" description="TRF2/HOY1 PH-like" evidence="2">
    <location>
        <begin position="122"/>
        <end position="173"/>
    </location>
</feature>
<dbReference type="InterPro" id="IPR057939">
    <property type="entry name" value="TRF2_HOY1_PH"/>
</dbReference>
<dbReference type="EMBL" id="KQ989523">
    <property type="protein sequence ID" value="KZV54453.1"/>
    <property type="molecule type" value="Genomic_DNA"/>
</dbReference>
<gene>
    <name evidence="3" type="ORF">F511_09768</name>
</gene>
<dbReference type="Gene3D" id="3.40.970.10">
    <property type="entry name" value="Ribonuclease H1, N-terminal domain"/>
    <property type="match status" value="1"/>
</dbReference>
<evidence type="ECO:0000259" key="2">
    <source>
        <dbReference type="Pfam" id="PF24818"/>
    </source>
</evidence>
<keyword evidence="4" id="KW-1185">Reference proteome</keyword>
<dbReference type="InterPro" id="IPR011320">
    <property type="entry name" value="RNase_H1_N"/>
</dbReference>
<dbReference type="SUPFAM" id="SSF55658">
    <property type="entry name" value="L9 N-domain-like"/>
    <property type="match status" value="1"/>
</dbReference>
<evidence type="ECO:0000259" key="1">
    <source>
        <dbReference type="Pfam" id="PF01693"/>
    </source>
</evidence>
<sequence>CQPKSYIVFVGREPGVYERWSEASKQVCGFRGSCYKGYEIKKDAEEAFRSFSQAPDGTRVHEKCECEKTSTSSTSRPHRSKNSQKLVKVLRDLAIEIHNHAARMEKVVEEIGQILEDIGIVRSTGDMVAKIYCGRRIFVWEFFDGSLKWKIELKWNDIVAINPNLESGILEIMICLPMRNKGCTVKHVLRIRIRPPIAVDTPIRSTTRSEIPSSDCTRSPDEISTIGFSSKKLGQNKFRRSWRRRRRRTAAAVAAAREREGGRLVLGF</sequence>
<protein>
    <submittedName>
        <fullName evidence="3">Uncharacterized protein</fullName>
    </submittedName>
</protein>
<dbReference type="InterPro" id="IPR037056">
    <property type="entry name" value="RNase_H1_N_sf"/>
</dbReference>
<dbReference type="InterPro" id="IPR009027">
    <property type="entry name" value="Ribosomal_bL9/RNase_H1_N"/>
</dbReference>
<organism evidence="3 4">
    <name type="scientific">Dorcoceras hygrometricum</name>
    <dbReference type="NCBI Taxonomy" id="472368"/>
    <lineage>
        <taxon>Eukaryota</taxon>
        <taxon>Viridiplantae</taxon>
        <taxon>Streptophyta</taxon>
        <taxon>Embryophyta</taxon>
        <taxon>Tracheophyta</taxon>
        <taxon>Spermatophyta</taxon>
        <taxon>Magnoliopsida</taxon>
        <taxon>eudicotyledons</taxon>
        <taxon>Gunneridae</taxon>
        <taxon>Pentapetalae</taxon>
        <taxon>asterids</taxon>
        <taxon>lamiids</taxon>
        <taxon>Lamiales</taxon>
        <taxon>Gesneriaceae</taxon>
        <taxon>Didymocarpoideae</taxon>
        <taxon>Trichosporeae</taxon>
        <taxon>Loxocarpinae</taxon>
        <taxon>Dorcoceras</taxon>
    </lineage>
</organism>
<accession>A0A2Z7D4J7</accession>
<feature type="non-terminal residue" evidence="3">
    <location>
        <position position="1"/>
    </location>
</feature>
<evidence type="ECO:0000313" key="3">
    <source>
        <dbReference type="EMBL" id="KZV54453.1"/>
    </source>
</evidence>
<dbReference type="Pfam" id="PF01693">
    <property type="entry name" value="Cauli_VI"/>
    <property type="match status" value="1"/>
</dbReference>
<dbReference type="AlphaFoldDB" id="A0A2Z7D4J7"/>
<name>A0A2Z7D4J7_9LAMI</name>
<proteinExistence type="predicted"/>
<reference evidence="3 4" key="1">
    <citation type="journal article" date="2015" name="Proc. Natl. Acad. Sci. U.S.A.">
        <title>The resurrection genome of Boea hygrometrica: A blueprint for survival of dehydration.</title>
        <authorList>
            <person name="Xiao L."/>
            <person name="Yang G."/>
            <person name="Zhang L."/>
            <person name="Yang X."/>
            <person name="Zhao S."/>
            <person name="Ji Z."/>
            <person name="Zhou Q."/>
            <person name="Hu M."/>
            <person name="Wang Y."/>
            <person name="Chen M."/>
            <person name="Xu Y."/>
            <person name="Jin H."/>
            <person name="Xiao X."/>
            <person name="Hu G."/>
            <person name="Bao F."/>
            <person name="Hu Y."/>
            <person name="Wan P."/>
            <person name="Li L."/>
            <person name="Deng X."/>
            <person name="Kuang T."/>
            <person name="Xiang C."/>
            <person name="Zhu J.K."/>
            <person name="Oliver M.J."/>
            <person name="He Y."/>
        </authorList>
    </citation>
    <scope>NUCLEOTIDE SEQUENCE [LARGE SCALE GENOMIC DNA]</scope>
    <source>
        <strain evidence="4">cv. XS01</strain>
    </source>
</reference>
<feature type="domain" description="Ribonuclease H1 N-terminal" evidence="1">
    <location>
        <begin position="6"/>
        <end position="46"/>
    </location>
</feature>